<keyword evidence="6" id="KW-0547">Nucleotide-binding</keyword>
<dbReference type="InterPro" id="IPR045116">
    <property type="entry name" value="Clp1/Grc3"/>
</dbReference>
<dbReference type="Gene3D" id="3.40.50.300">
    <property type="entry name" value="P-loop containing nucleotide triphosphate hydrolases"/>
    <property type="match status" value="1"/>
</dbReference>
<dbReference type="Pfam" id="PF16575">
    <property type="entry name" value="CLP1_P"/>
    <property type="match status" value="1"/>
</dbReference>
<feature type="compositionally biased region" description="Low complexity" evidence="9">
    <location>
        <begin position="27"/>
        <end position="47"/>
    </location>
</feature>
<dbReference type="GeneID" id="19107452"/>
<comment type="similarity">
    <text evidence="2">Belongs to the Clp1 family. NOL9/GRC3 subfamily.</text>
</comment>
<feature type="domain" description="Clp1 P-loop" evidence="10">
    <location>
        <begin position="208"/>
        <end position="395"/>
    </location>
</feature>
<dbReference type="GO" id="GO:0005634">
    <property type="term" value="C:nucleus"/>
    <property type="evidence" value="ECO:0007669"/>
    <property type="project" value="TreeGrafter"/>
</dbReference>
<dbReference type="PANTHER" id="PTHR12755">
    <property type="entry name" value="CLEAVAGE/POLYADENYLATION FACTOR IA SUBUNIT CLP1P"/>
    <property type="match status" value="1"/>
</dbReference>
<comment type="function">
    <text evidence="1">Polynucleotide 5'-kinase involved in rRNA processing.</text>
</comment>
<dbReference type="GO" id="GO:0000448">
    <property type="term" value="P:cleavage in ITS2 between 5.8S rRNA and LSU-rRNA of tricistronic rRNA transcript (SSU-rRNA, 5.8S rRNA, LSU-rRNA)"/>
    <property type="evidence" value="ECO:0007669"/>
    <property type="project" value="TreeGrafter"/>
</dbReference>
<dbReference type="GO" id="GO:0005524">
    <property type="term" value="F:ATP binding"/>
    <property type="evidence" value="ECO:0007669"/>
    <property type="project" value="UniProtKB-KW"/>
</dbReference>
<evidence type="ECO:0000313" key="12">
    <source>
        <dbReference type="Proteomes" id="UP000011761"/>
    </source>
</evidence>
<evidence type="ECO:0000256" key="7">
    <source>
        <dbReference type="ARBA" id="ARBA00022777"/>
    </source>
</evidence>
<dbReference type="OrthoDB" id="4054781at2759"/>
<evidence type="ECO:0000256" key="3">
    <source>
        <dbReference type="ARBA" id="ARBA00018706"/>
    </source>
</evidence>
<evidence type="ECO:0000259" key="10">
    <source>
        <dbReference type="Pfam" id="PF16575"/>
    </source>
</evidence>
<dbReference type="HOGENOM" id="CLU_010345_1_2_1"/>
<dbReference type="RefSeq" id="XP_007672818.1">
    <property type="nucleotide sequence ID" value="XM_007674628.1"/>
</dbReference>
<protein>
    <recommendedName>
        <fullName evidence="4">Polynucleotide 5'-hydroxyl-kinase GRC3</fullName>
    </recommendedName>
    <alternativeName>
        <fullName evidence="3">Polynucleotide 5'-hydroxyl-kinase grc3</fullName>
    </alternativeName>
</protein>
<evidence type="ECO:0000256" key="1">
    <source>
        <dbReference type="ARBA" id="ARBA00003798"/>
    </source>
</evidence>
<dbReference type="InterPro" id="IPR032319">
    <property type="entry name" value="CLP1_P"/>
</dbReference>
<evidence type="ECO:0000256" key="4">
    <source>
        <dbReference type="ARBA" id="ARBA00019824"/>
    </source>
</evidence>
<evidence type="ECO:0000256" key="2">
    <source>
        <dbReference type="ARBA" id="ARBA00011003"/>
    </source>
</evidence>
<dbReference type="eggNOG" id="KOG2750">
    <property type="taxonomic scope" value="Eukaryota"/>
</dbReference>
<dbReference type="KEGG" id="bcom:BAUCODRAFT_119859"/>
<keyword evidence="5" id="KW-0808">Transferase</keyword>
<dbReference type="InterPro" id="IPR027417">
    <property type="entry name" value="P-loop_NTPase"/>
</dbReference>
<evidence type="ECO:0000313" key="11">
    <source>
        <dbReference type="EMBL" id="EMD00318.1"/>
    </source>
</evidence>
<feature type="region of interest" description="Disordered" evidence="9">
    <location>
        <begin position="465"/>
        <end position="500"/>
    </location>
</feature>
<dbReference type="AlphaFoldDB" id="M2M013"/>
<organism evidence="11 12">
    <name type="scientific">Baudoinia panamericana (strain UAMH 10762)</name>
    <name type="common">Angels' share fungus</name>
    <name type="synonym">Baudoinia compniacensis (strain UAMH 10762)</name>
    <dbReference type="NCBI Taxonomy" id="717646"/>
    <lineage>
        <taxon>Eukaryota</taxon>
        <taxon>Fungi</taxon>
        <taxon>Dikarya</taxon>
        <taxon>Ascomycota</taxon>
        <taxon>Pezizomycotina</taxon>
        <taxon>Dothideomycetes</taxon>
        <taxon>Dothideomycetidae</taxon>
        <taxon>Mycosphaerellales</taxon>
        <taxon>Teratosphaeriaceae</taxon>
        <taxon>Baudoinia</taxon>
    </lineage>
</organism>
<evidence type="ECO:0000256" key="6">
    <source>
        <dbReference type="ARBA" id="ARBA00022741"/>
    </source>
</evidence>
<dbReference type="STRING" id="717646.M2M013"/>
<keyword evidence="8" id="KW-0067">ATP-binding</keyword>
<dbReference type="OMA" id="PEFAPMG"/>
<accession>M2M013</accession>
<dbReference type="Proteomes" id="UP000011761">
    <property type="component" value="Unassembled WGS sequence"/>
</dbReference>
<name>M2M013_BAUPA</name>
<dbReference type="PANTHER" id="PTHR12755:SF3">
    <property type="entry name" value="POLYNUCLEOTIDE 5'-HYDROXYL-KINASE NOL9"/>
    <property type="match status" value="1"/>
</dbReference>
<feature type="compositionally biased region" description="Basic and acidic residues" evidence="9">
    <location>
        <begin position="471"/>
        <end position="480"/>
    </location>
</feature>
<dbReference type="GO" id="GO:0051731">
    <property type="term" value="F:polynucleotide 5'-hydroxyl-kinase activity"/>
    <property type="evidence" value="ECO:0007669"/>
    <property type="project" value="InterPro"/>
</dbReference>
<evidence type="ECO:0000256" key="5">
    <source>
        <dbReference type="ARBA" id="ARBA00022679"/>
    </source>
</evidence>
<keyword evidence="7" id="KW-0418">Kinase</keyword>
<gene>
    <name evidence="11" type="ORF">BAUCODRAFT_119859</name>
</gene>
<dbReference type="EMBL" id="KB445551">
    <property type="protein sequence ID" value="EMD00318.1"/>
    <property type="molecule type" value="Genomic_DNA"/>
</dbReference>
<keyword evidence="12" id="KW-1185">Reference proteome</keyword>
<dbReference type="PROSITE" id="PS51257">
    <property type="entry name" value="PROKAR_LIPOPROTEIN"/>
    <property type="match status" value="1"/>
</dbReference>
<feature type="region of interest" description="Disordered" evidence="9">
    <location>
        <begin position="1"/>
        <end position="47"/>
    </location>
</feature>
<sequence>MSSKRKAQEAFGTPQGSSVGCEHAKVPSSESEGEGSSSPSSATSTPAVQFSTYSTRSVLGSKDSGFCVRLSPDECVVAVGVYDLWLKTGVVTVNGAVIRPKSGPHRVYCPGTHALPRIVARGRDAIVVLDSCDNELEKLEPMSPIFHNLWKHWEAPGSFRLLDNARHDDLVRPLHTLEVDKPTEFALDKLSAPHARANGRPYRIMAVGAKSSGKSTFNRLLCNTLLSRNSVTKVQYLDLDPGQPEFGPPGIVSLVEITAPILGPPFTHPASAQPTKYKVLRSHAIAATSFKDDSAHYVACVHDLLRRASNKHPLVINTCGWLSGLGASVLVELCSLLKPTNVVLLEPIDAGLAAQLQEVATDGTIFERLSRQPRHASMRTPAEARNMQMMSYFHSRHVRANQEQRWSGKPLSAVRAWIVKYGGPDAGIQAVLSYGQAPSLEFLAEVLDGAIVALVTIDREHEAEAYNLPRDNTKDDHEDNAGGAASPTMPPLEQHLRRSPEGLPYLGSDHIGCSTPLHPTHSACIGLAIVRAIDPITKEIHLITPLPDRLLAPLATTRQPLALVRGSFDHPDWAYLEELQSKAHHLHEDGYYDDDYYSKDDLRRCKEELEDVKGRPWVSKAARAGIEGAVWRLRHPPMPAGGR</sequence>
<reference evidence="11 12" key="1">
    <citation type="journal article" date="2012" name="PLoS Pathog.">
        <title>Diverse lifestyles and strategies of plant pathogenesis encoded in the genomes of eighteen Dothideomycetes fungi.</title>
        <authorList>
            <person name="Ohm R.A."/>
            <person name="Feau N."/>
            <person name="Henrissat B."/>
            <person name="Schoch C.L."/>
            <person name="Horwitz B.A."/>
            <person name="Barry K.W."/>
            <person name="Condon B.J."/>
            <person name="Copeland A.C."/>
            <person name="Dhillon B."/>
            <person name="Glaser F."/>
            <person name="Hesse C.N."/>
            <person name="Kosti I."/>
            <person name="LaButti K."/>
            <person name="Lindquist E.A."/>
            <person name="Lucas S."/>
            <person name="Salamov A.A."/>
            <person name="Bradshaw R.E."/>
            <person name="Ciuffetti L."/>
            <person name="Hamelin R.C."/>
            <person name="Kema G.H.J."/>
            <person name="Lawrence C."/>
            <person name="Scott J.A."/>
            <person name="Spatafora J.W."/>
            <person name="Turgeon B.G."/>
            <person name="de Wit P.J.G.M."/>
            <person name="Zhong S."/>
            <person name="Goodwin S.B."/>
            <person name="Grigoriev I.V."/>
        </authorList>
    </citation>
    <scope>NUCLEOTIDE SEQUENCE [LARGE SCALE GENOMIC DNA]</scope>
    <source>
        <strain evidence="11 12">UAMH 10762</strain>
    </source>
</reference>
<evidence type="ECO:0000256" key="8">
    <source>
        <dbReference type="ARBA" id="ARBA00022840"/>
    </source>
</evidence>
<proteinExistence type="inferred from homology"/>
<evidence type="ECO:0000256" key="9">
    <source>
        <dbReference type="SAM" id="MobiDB-lite"/>
    </source>
</evidence>